<dbReference type="Pfam" id="PF02590">
    <property type="entry name" value="SPOUT_MTase"/>
    <property type="match status" value="1"/>
</dbReference>
<dbReference type="HAMAP" id="MF_00658">
    <property type="entry name" value="23SrRNA_methyltr_H"/>
    <property type="match status" value="1"/>
</dbReference>
<dbReference type="InterPro" id="IPR029028">
    <property type="entry name" value="Alpha/beta_knot_MTases"/>
</dbReference>
<comment type="catalytic activity">
    <reaction evidence="5">
        <text>pseudouridine(1915) in 23S rRNA + S-adenosyl-L-methionine = N(3)-methylpseudouridine(1915) in 23S rRNA + S-adenosyl-L-homocysteine + H(+)</text>
        <dbReference type="Rhea" id="RHEA:42752"/>
        <dbReference type="Rhea" id="RHEA-COMP:10221"/>
        <dbReference type="Rhea" id="RHEA-COMP:10222"/>
        <dbReference type="ChEBI" id="CHEBI:15378"/>
        <dbReference type="ChEBI" id="CHEBI:57856"/>
        <dbReference type="ChEBI" id="CHEBI:59789"/>
        <dbReference type="ChEBI" id="CHEBI:65314"/>
        <dbReference type="ChEBI" id="CHEBI:74486"/>
        <dbReference type="EC" id="2.1.1.177"/>
    </reaction>
</comment>
<keyword evidence="1 5" id="KW-0489">Methyltransferase</keyword>
<comment type="function">
    <text evidence="5">Specifically methylates the pseudouridine at position 1915 (m3Psi1915) in 23S rRNA.</text>
</comment>
<keyword evidence="5" id="KW-0963">Cytoplasm</keyword>
<evidence type="ECO:0000256" key="2">
    <source>
        <dbReference type="ARBA" id="ARBA00022679"/>
    </source>
</evidence>
<comment type="caution">
    <text evidence="5">Lacks conserved residue(s) required for the propagation of feature annotation.</text>
</comment>
<feature type="binding site" evidence="5">
    <location>
        <position position="108"/>
    </location>
    <ligand>
        <name>S-adenosyl-L-methionine</name>
        <dbReference type="ChEBI" id="CHEBI:59789"/>
    </ligand>
</feature>
<dbReference type="EC" id="2.1.1.177" evidence="5"/>
<dbReference type="GO" id="GO:0070038">
    <property type="term" value="F:rRNA (pseudouridine-N3-)-methyltransferase activity"/>
    <property type="evidence" value="ECO:0007669"/>
    <property type="project" value="UniProtKB-UniRule"/>
</dbReference>
<dbReference type="PANTHER" id="PTHR33603">
    <property type="entry name" value="METHYLTRANSFERASE"/>
    <property type="match status" value="1"/>
</dbReference>
<comment type="caution">
    <text evidence="6">The sequence shown here is derived from an EMBL/GenBank/DDBJ whole genome shotgun (WGS) entry which is preliminary data.</text>
</comment>
<organism evidence="6 7">
    <name type="scientific">Candidatus Magasanikbacteria bacterium RIFOXYD2_FULL_36_9</name>
    <dbReference type="NCBI Taxonomy" id="1798707"/>
    <lineage>
        <taxon>Bacteria</taxon>
        <taxon>Candidatus Magasanikiibacteriota</taxon>
    </lineage>
</organism>
<dbReference type="EMBL" id="MFRC01000063">
    <property type="protein sequence ID" value="OGH88563.1"/>
    <property type="molecule type" value="Genomic_DNA"/>
</dbReference>
<dbReference type="PIRSF" id="PIRSF004505">
    <property type="entry name" value="MT_bac"/>
    <property type="match status" value="1"/>
</dbReference>
<proteinExistence type="inferred from homology"/>
<dbReference type="SUPFAM" id="SSF75217">
    <property type="entry name" value="alpha/beta knot"/>
    <property type="match status" value="1"/>
</dbReference>
<comment type="subunit">
    <text evidence="5">Homodimer.</text>
</comment>
<dbReference type="InterPro" id="IPR003742">
    <property type="entry name" value="RlmH-like"/>
</dbReference>
<name>A0A1F6NXW8_9BACT</name>
<dbReference type="PANTHER" id="PTHR33603:SF1">
    <property type="entry name" value="RIBOSOMAL RNA LARGE SUBUNIT METHYLTRANSFERASE H"/>
    <property type="match status" value="1"/>
</dbReference>
<evidence type="ECO:0000313" key="7">
    <source>
        <dbReference type="Proteomes" id="UP000178490"/>
    </source>
</evidence>
<accession>A0A1F6NXW8</accession>
<comment type="subcellular location">
    <subcellularLocation>
        <location evidence="5">Cytoplasm</location>
    </subcellularLocation>
</comment>
<dbReference type="Proteomes" id="UP000178490">
    <property type="component" value="Unassembled WGS sequence"/>
</dbReference>
<gene>
    <name evidence="5" type="primary">rlmH</name>
    <name evidence="6" type="ORF">A2537_00195</name>
</gene>
<reference evidence="6 7" key="1">
    <citation type="journal article" date="2016" name="Nat. Commun.">
        <title>Thousands of microbial genomes shed light on interconnected biogeochemical processes in an aquifer system.</title>
        <authorList>
            <person name="Anantharaman K."/>
            <person name="Brown C.T."/>
            <person name="Hug L.A."/>
            <person name="Sharon I."/>
            <person name="Castelle C.J."/>
            <person name="Probst A.J."/>
            <person name="Thomas B.C."/>
            <person name="Singh A."/>
            <person name="Wilkins M.J."/>
            <person name="Karaoz U."/>
            <person name="Brodie E.L."/>
            <person name="Williams K.H."/>
            <person name="Hubbard S.S."/>
            <person name="Banfield J.F."/>
        </authorList>
    </citation>
    <scope>NUCLEOTIDE SEQUENCE [LARGE SCALE GENOMIC DNA]</scope>
</reference>
<dbReference type="CDD" id="cd18081">
    <property type="entry name" value="RlmH-like"/>
    <property type="match status" value="1"/>
</dbReference>
<evidence type="ECO:0000256" key="5">
    <source>
        <dbReference type="HAMAP-Rule" id="MF_00658"/>
    </source>
</evidence>
<evidence type="ECO:0000313" key="6">
    <source>
        <dbReference type="EMBL" id="OGH88563.1"/>
    </source>
</evidence>
<dbReference type="Gene3D" id="3.40.1280.10">
    <property type="match status" value="1"/>
</dbReference>
<keyword evidence="2 5" id="KW-0808">Transferase</keyword>
<comment type="similarity">
    <text evidence="4 5">Belongs to the RNA methyltransferase RlmH family.</text>
</comment>
<evidence type="ECO:0000256" key="3">
    <source>
        <dbReference type="ARBA" id="ARBA00022691"/>
    </source>
</evidence>
<dbReference type="AlphaFoldDB" id="A0A1F6NXW8"/>
<evidence type="ECO:0000256" key="4">
    <source>
        <dbReference type="ARBA" id="ARBA00038303"/>
    </source>
</evidence>
<feature type="binding site" evidence="5">
    <location>
        <position position="76"/>
    </location>
    <ligand>
        <name>S-adenosyl-L-methionine</name>
        <dbReference type="ChEBI" id="CHEBI:59789"/>
    </ligand>
</feature>
<keyword evidence="5" id="KW-0698">rRNA processing</keyword>
<keyword evidence="3 5" id="KW-0949">S-adenosyl-L-methionine</keyword>
<sequence length="159" mass="18343">MLHLKLICLGKLKESFWREAEAEYLKRLQAFAKIEIVELKEESFDEKNSPEIIKSKEAEKIKNALEKTKDAVVIVLDEHGKQLSSVAFSKHLFELANRGSGEFVFIIGGPLGLDDSILKIANLKLSFSTFTFTHQMIRVFLFEQIYRAMMIEAGRQYHY</sequence>
<protein>
    <recommendedName>
        <fullName evidence="5">Ribosomal RNA large subunit methyltransferase H</fullName>
        <ecNumber evidence="5">2.1.1.177</ecNumber>
    </recommendedName>
    <alternativeName>
        <fullName evidence="5">23S rRNA (pseudouridine1915-N3)-methyltransferase</fullName>
    </alternativeName>
    <alternativeName>
        <fullName evidence="5">23S rRNA m3Psi1915 methyltransferase</fullName>
    </alternativeName>
    <alternativeName>
        <fullName evidence="5">rRNA (pseudouridine-N3-)-methyltransferase RlmH</fullName>
    </alternativeName>
</protein>
<evidence type="ECO:0000256" key="1">
    <source>
        <dbReference type="ARBA" id="ARBA00022603"/>
    </source>
</evidence>
<dbReference type="GO" id="GO:0005737">
    <property type="term" value="C:cytoplasm"/>
    <property type="evidence" value="ECO:0007669"/>
    <property type="project" value="UniProtKB-SubCell"/>
</dbReference>
<dbReference type="InterPro" id="IPR029026">
    <property type="entry name" value="tRNA_m1G_MTases_N"/>
</dbReference>